<dbReference type="Pfam" id="PF00583">
    <property type="entry name" value="Acetyltransf_1"/>
    <property type="match status" value="1"/>
</dbReference>
<gene>
    <name evidence="1" type="ORF">NI17_000830</name>
</gene>
<name>A0A399G2A6_9ACTN</name>
<dbReference type="InterPro" id="IPR016794">
    <property type="entry name" value="UCP21603_acetyltransf"/>
</dbReference>
<dbReference type="PROSITE" id="PS51186">
    <property type="entry name" value="GNAT"/>
    <property type="match status" value="1"/>
</dbReference>
<dbReference type="SUPFAM" id="SSF55729">
    <property type="entry name" value="Acyl-CoA N-acyltransferases (Nat)"/>
    <property type="match status" value="1"/>
</dbReference>
<dbReference type="InterPro" id="IPR025289">
    <property type="entry name" value="DUF4081"/>
</dbReference>
<dbReference type="PANTHER" id="PTHR43072:SF54">
    <property type="entry name" value="GCN5-RELATED N-ACETYLTRANSFERASE"/>
    <property type="match status" value="1"/>
</dbReference>
<accession>A0A399G2A6</accession>
<dbReference type="AlphaFoldDB" id="A0A399G2A6"/>
<dbReference type="InterPro" id="IPR016181">
    <property type="entry name" value="Acyl_CoA_acyltransferase"/>
</dbReference>
<dbReference type="PANTHER" id="PTHR43072">
    <property type="entry name" value="N-ACETYLTRANSFERASE"/>
    <property type="match status" value="1"/>
</dbReference>
<evidence type="ECO:0000313" key="2">
    <source>
        <dbReference type="Proteomes" id="UP000265719"/>
    </source>
</evidence>
<dbReference type="RefSeq" id="WP_119267863.1">
    <property type="nucleotide sequence ID" value="NZ_CP063196.1"/>
</dbReference>
<proteinExistence type="predicted"/>
<reference evidence="1" key="1">
    <citation type="submission" date="2020-10" db="EMBL/GenBank/DDBJ databases">
        <title>De novo genome project of the cellulose decomposer Thermobifida halotolerans type strain.</title>
        <authorList>
            <person name="Nagy I."/>
            <person name="Horvath B."/>
            <person name="Kukolya J."/>
            <person name="Nagy I."/>
            <person name="Orsini M."/>
        </authorList>
    </citation>
    <scope>NUCLEOTIDE SEQUENCE</scope>
    <source>
        <strain evidence="1">DSM 44931</strain>
    </source>
</reference>
<protein>
    <submittedName>
        <fullName evidence="1">GNAT family N-acetyltransferase</fullName>
    </submittedName>
</protein>
<dbReference type="EMBL" id="CP063196">
    <property type="protein sequence ID" value="UOE19843.1"/>
    <property type="molecule type" value="Genomic_DNA"/>
</dbReference>
<dbReference type="PIRSF" id="PIRSF021603">
    <property type="entry name" value="UCP21603_acetyltransf"/>
    <property type="match status" value="1"/>
</dbReference>
<dbReference type="Pfam" id="PF13312">
    <property type="entry name" value="DUF4081"/>
    <property type="match status" value="1"/>
</dbReference>
<dbReference type="Gene3D" id="3.40.630.30">
    <property type="match status" value="1"/>
</dbReference>
<dbReference type="KEGG" id="thao:NI17_000830"/>
<evidence type="ECO:0000313" key="1">
    <source>
        <dbReference type="EMBL" id="UOE19843.1"/>
    </source>
</evidence>
<dbReference type="Proteomes" id="UP000265719">
    <property type="component" value="Chromosome"/>
</dbReference>
<sequence length="280" mass="30497">MLRTSPIRVLGERDHAEVYALLDRDPVGNVFVASRLRSAGLEPGQLGAELWGYVEHGSITALCYAGANLIPVNAGPEAVRHFASRARWQGRRCSSIVGPIPAVTDLWRRLRPYWGPAREIRARQPVMATSQEPSVPADPLVRRVRPEELSILLPASIAMFTEEVGVPPDAGDGGALYRARVGELIRAGRAFARIEDGRVVFKAEVGAVTPHACQVQGVWVHPELRGRGHSVAGMAAVVRTALAEIAPTVTLYVNDFNTPARAAYRRVGFREIGEVMSILF</sequence>
<keyword evidence="2" id="KW-1185">Reference proteome</keyword>
<dbReference type="InterPro" id="IPR000182">
    <property type="entry name" value="GNAT_dom"/>
</dbReference>
<dbReference type="GO" id="GO:0016747">
    <property type="term" value="F:acyltransferase activity, transferring groups other than amino-acyl groups"/>
    <property type="evidence" value="ECO:0007669"/>
    <property type="project" value="InterPro"/>
</dbReference>
<organism evidence="1 2">
    <name type="scientific">Thermobifida halotolerans</name>
    <dbReference type="NCBI Taxonomy" id="483545"/>
    <lineage>
        <taxon>Bacteria</taxon>
        <taxon>Bacillati</taxon>
        <taxon>Actinomycetota</taxon>
        <taxon>Actinomycetes</taxon>
        <taxon>Streptosporangiales</taxon>
        <taxon>Nocardiopsidaceae</taxon>
        <taxon>Thermobifida</taxon>
    </lineage>
</organism>